<dbReference type="GO" id="GO:0051118">
    <property type="term" value="F:glucan endo-1,3-alpha-glucosidase activity"/>
    <property type="evidence" value="ECO:0007669"/>
    <property type="project" value="InterPro"/>
</dbReference>
<keyword evidence="1" id="KW-0732">Signal</keyword>
<dbReference type="OrthoDB" id="1046782at2759"/>
<feature type="signal peptide" evidence="1">
    <location>
        <begin position="1"/>
        <end position="21"/>
    </location>
</feature>
<dbReference type="Pfam" id="PF03659">
    <property type="entry name" value="Glyco_hydro_71"/>
    <property type="match status" value="1"/>
</dbReference>
<dbReference type="CDD" id="cd11577">
    <property type="entry name" value="GH71"/>
    <property type="match status" value="1"/>
</dbReference>
<organism evidence="2 3">
    <name type="scientific">Coniochaeta pulveracea</name>
    <dbReference type="NCBI Taxonomy" id="177199"/>
    <lineage>
        <taxon>Eukaryota</taxon>
        <taxon>Fungi</taxon>
        <taxon>Dikarya</taxon>
        <taxon>Ascomycota</taxon>
        <taxon>Pezizomycotina</taxon>
        <taxon>Sordariomycetes</taxon>
        <taxon>Sordariomycetidae</taxon>
        <taxon>Coniochaetales</taxon>
        <taxon>Coniochaetaceae</taxon>
        <taxon>Coniochaeta</taxon>
    </lineage>
</organism>
<evidence type="ECO:0000313" key="3">
    <source>
        <dbReference type="Proteomes" id="UP000275385"/>
    </source>
</evidence>
<evidence type="ECO:0008006" key="4">
    <source>
        <dbReference type="Google" id="ProtNLM"/>
    </source>
</evidence>
<gene>
    <name evidence="2" type="ORF">DL546_002668</name>
</gene>
<dbReference type="AlphaFoldDB" id="A0A420Y5L2"/>
<evidence type="ECO:0000256" key="1">
    <source>
        <dbReference type="SAM" id="SignalP"/>
    </source>
</evidence>
<name>A0A420Y5L2_9PEZI</name>
<feature type="chain" id="PRO_5019047016" description="Mutanase" evidence="1">
    <location>
        <begin position="22"/>
        <end position="981"/>
    </location>
</feature>
<accession>A0A420Y5L2</accession>
<dbReference type="Proteomes" id="UP000275385">
    <property type="component" value="Unassembled WGS sequence"/>
</dbReference>
<protein>
    <recommendedName>
        <fullName evidence="4">Mutanase</fullName>
    </recommendedName>
</protein>
<dbReference type="EMBL" id="QVQW01000046">
    <property type="protein sequence ID" value="RKU43153.1"/>
    <property type="molecule type" value="Genomic_DNA"/>
</dbReference>
<reference evidence="2 3" key="1">
    <citation type="submission" date="2018-08" db="EMBL/GenBank/DDBJ databases">
        <title>Draft genome of the lignicolous fungus Coniochaeta pulveracea.</title>
        <authorList>
            <person name="Borstlap C.J."/>
            <person name="De Witt R.N."/>
            <person name="Botha A."/>
            <person name="Volschenk H."/>
        </authorList>
    </citation>
    <scope>NUCLEOTIDE SEQUENCE [LARGE SCALE GENOMIC DNA]</scope>
    <source>
        <strain evidence="2 3">CAB683</strain>
    </source>
</reference>
<dbReference type="Gene3D" id="3.20.20.80">
    <property type="entry name" value="Glycosidases"/>
    <property type="match status" value="1"/>
</dbReference>
<proteinExistence type="predicted"/>
<evidence type="ECO:0000313" key="2">
    <source>
        <dbReference type="EMBL" id="RKU43153.1"/>
    </source>
</evidence>
<dbReference type="InterPro" id="IPR005197">
    <property type="entry name" value="Glyco_hydro_71"/>
</dbReference>
<comment type="caution">
    <text evidence="2">The sequence shown here is derived from an EMBL/GenBank/DDBJ whole genome shotgun (WGS) entry which is preliminary data.</text>
</comment>
<sequence length="981" mass="106632">MRLLPSLFAAVVLGLWHQAAAERAVFAHFMVDNAQGWDQAWWETEMILAQTASIDAFALNIAAGSATNAEQLPYAFQAAVSRNFKLFFSFDYAGNGPWNKSSVLTTLGSYIHSPAYYQHNGVQPLVSTFEGPDSAADWVEIKSTTGCFFIPDWSSKGAGPAMQLAGGVADGLFSWAAWSWGGDRPDTYTDASYLEALNGKPYMIAASPWFYTNMPGFTKNWMWPTASMTLWSQILAMEPGHQPQYVEIISWNDFGESHYIGTVYPSPPFETAGVAKFDYVTGMDHDPLRWPLQVWADQFKHNVSKVTDESIALIYLLHDVGACKDGDTVVNTATQLQFEFLPMDVLKHRFIGYVATLTAPANLTSTIGGRAKAVSFQYTSPGAGTAGGAGVYYGFTLVEDGVSGDVSATISRNGVNVVQASGKPIRGCTDDDYANFNIYVAGGVERATSPTDTVSLSELVCIEGTGAAGGFDAICSQMCQYGYCPVSACVCTALVRSKTKPKWTGTMGYALYDTNHIGLCSFIYPYGFTFPEHCDTKEHILTTPSVSPFLPPACITGSAMGDWVDYGMDDLCSWACGYGWCPIRICSCTDRGHLVPLENVHVPDDLDEVAMPDKENMALDLMFNFACSYDFCNLYYALNVLSDSATTVLSNYTLVNDDYDSLFKYYERYVFEMMPVSMDDFILRADGLSYFQCTWTDKSGASSVKDCPNFDNLAPYAKLEGDINVEMKFVNETGFWEVLQTKYGVEQSWVTMQPAQKGVGCINVRGFDSCSGTLHIDSYPFPPTAMPNITNPKEVFVQAGPQLQTLPVTIYAVMLDVLLGQWNGTVVDPVQVLALPIAMALQAVDGMAQVKAIGETEKEEEKREIIGFLVMAVLSLVPFVGEEVGLAVDVAQIGRLSALAGASGDLGYSIYSVIKDPNSAPMTILGLLLGVGGVGLAGRDAAGYGKMAGVRRGMPEVEISGMGKIVKDQSTVLQKITKSWA</sequence>
<keyword evidence="3" id="KW-1185">Reference proteome</keyword>